<dbReference type="Proteomes" id="UP000253941">
    <property type="component" value="Unassembled WGS sequence"/>
</dbReference>
<evidence type="ECO:0000256" key="5">
    <source>
        <dbReference type="ARBA" id="ARBA00047517"/>
    </source>
</evidence>
<feature type="modified residue" description="N6-(pyridoxal phosphate)lysine" evidence="6">
    <location>
        <position position="212"/>
    </location>
</feature>
<dbReference type="InterPro" id="IPR006233">
    <property type="entry name" value="Cys_b_lyase_bac"/>
</dbReference>
<keyword evidence="9" id="KW-1185">Reference proteome</keyword>
<keyword evidence="4 8" id="KW-0456">Lyase</keyword>
<evidence type="ECO:0000256" key="3">
    <source>
        <dbReference type="ARBA" id="ARBA00022898"/>
    </source>
</evidence>
<dbReference type="AlphaFoldDB" id="A0A369TF62"/>
<accession>A0A369TF62</accession>
<dbReference type="EC" id="4.4.1.8" evidence="8"/>
<dbReference type="GO" id="GO:0047804">
    <property type="term" value="F:cysteine-S-conjugate beta-lyase activity"/>
    <property type="evidence" value="ECO:0007669"/>
    <property type="project" value="InterPro"/>
</dbReference>
<dbReference type="Pfam" id="PF01053">
    <property type="entry name" value="Cys_Met_Meta_PP"/>
    <property type="match status" value="1"/>
</dbReference>
<dbReference type="EMBL" id="QPMH01000001">
    <property type="protein sequence ID" value="RDD63890.1"/>
    <property type="molecule type" value="Genomic_DNA"/>
</dbReference>
<proteinExistence type="inferred from homology"/>
<gene>
    <name evidence="8" type="primary">metC</name>
    <name evidence="8" type="ORF">DRB17_01635</name>
</gene>
<dbReference type="Gene3D" id="3.40.640.10">
    <property type="entry name" value="Type I PLP-dependent aspartate aminotransferase-like (Major domain)"/>
    <property type="match status" value="1"/>
</dbReference>
<dbReference type="InterPro" id="IPR015421">
    <property type="entry name" value="PyrdxlP-dep_Trfase_major"/>
</dbReference>
<sequence length="397" mass="42723">MARDRRKPTTRLTHLGRDPKRFAGAVNPPVFHASTILSPDLAGYQAGGQRRFEKGATVYGRFGTPTQHALQDALTDLEGGADTLLFPSGLAAITTALMTVLASGDHVLVADSAYRPTRSLCDGLLRRFGVETTYFDPTLDGDALMGLIRPETKAILLESPGSMTFEVQDVPALAAAAKSKGLAVLMDNTWATPLFFRPLEHGVDLSIQAATKYIVGHADAMLGAVTANDEWASALRKTTFELGMAAAPDDAYLGMRGLRTLDVRLRRHWQNALELAAWLQARDEVASVLYPPLEQHPQHGLWKRDFDGASGLFGVVLSHPYSDAAVASMCDGYELFGIGASWGGFESLVIAGRPHRTATAWKAAAPVLRFHAGLEDAGDLIADLEAGFQRLNAATDE</sequence>
<keyword evidence="3 6" id="KW-0663">Pyridoxal phosphate</keyword>
<dbReference type="GO" id="GO:0030170">
    <property type="term" value="F:pyridoxal phosphate binding"/>
    <property type="evidence" value="ECO:0007669"/>
    <property type="project" value="InterPro"/>
</dbReference>
<reference evidence="8 9" key="1">
    <citation type="submission" date="2018-07" db="EMBL/GenBank/DDBJ databases">
        <title>Venubactetium sediminum gen. nov., sp. nov., isolated from a marine solar saltern.</title>
        <authorList>
            <person name="Wang S."/>
        </authorList>
    </citation>
    <scope>NUCLEOTIDE SEQUENCE [LARGE SCALE GENOMIC DNA]</scope>
    <source>
        <strain evidence="8 9">WD2A32</strain>
    </source>
</reference>
<organism evidence="8 9">
    <name type="scientific">Ferruginivarius sediminum</name>
    <dbReference type="NCBI Taxonomy" id="2661937"/>
    <lineage>
        <taxon>Bacteria</taxon>
        <taxon>Pseudomonadati</taxon>
        <taxon>Pseudomonadota</taxon>
        <taxon>Alphaproteobacteria</taxon>
        <taxon>Rhodospirillales</taxon>
        <taxon>Rhodospirillaceae</taxon>
        <taxon>Ferruginivarius</taxon>
    </lineage>
</organism>
<dbReference type="PANTHER" id="PTHR43500:SF1">
    <property type="entry name" value="CYSTATHIONINE BETA-LYASE-RELATED"/>
    <property type="match status" value="1"/>
</dbReference>
<dbReference type="InterPro" id="IPR015422">
    <property type="entry name" value="PyrdxlP-dep_Trfase_small"/>
</dbReference>
<evidence type="ECO:0000256" key="2">
    <source>
        <dbReference type="ARBA" id="ARBA00009077"/>
    </source>
</evidence>
<dbReference type="GO" id="GO:0019450">
    <property type="term" value="P:L-cysteine catabolic process to pyruvate"/>
    <property type="evidence" value="ECO:0007669"/>
    <property type="project" value="TreeGrafter"/>
</dbReference>
<name>A0A369TF62_9PROT</name>
<dbReference type="GO" id="GO:0019346">
    <property type="term" value="P:transsulfuration"/>
    <property type="evidence" value="ECO:0007669"/>
    <property type="project" value="InterPro"/>
</dbReference>
<dbReference type="SUPFAM" id="SSF53383">
    <property type="entry name" value="PLP-dependent transferases"/>
    <property type="match status" value="1"/>
</dbReference>
<dbReference type="FunFam" id="3.40.640.10:FF:000046">
    <property type="entry name" value="Cystathionine gamma-lyase"/>
    <property type="match status" value="1"/>
</dbReference>
<comment type="similarity">
    <text evidence="2 7">Belongs to the trans-sulfuration enzymes family.</text>
</comment>
<comment type="caution">
    <text evidence="8">The sequence shown here is derived from an EMBL/GenBank/DDBJ whole genome shotgun (WGS) entry which is preliminary data.</text>
</comment>
<dbReference type="PIRSF" id="PIRSF001434">
    <property type="entry name" value="CGS"/>
    <property type="match status" value="1"/>
</dbReference>
<evidence type="ECO:0000256" key="6">
    <source>
        <dbReference type="PIRSR" id="PIRSR001434-2"/>
    </source>
</evidence>
<dbReference type="Gene3D" id="3.90.1150.10">
    <property type="entry name" value="Aspartate Aminotransferase, domain 1"/>
    <property type="match status" value="1"/>
</dbReference>
<dbReference type="RefSeq" id="WP_114580403.1">
    <property type="nucleotide sequence ID" value="NZ_QPMH01000001.1"/>
</dbReference>
<evidence type="ECO:0000313" key="8">
    <source>
        <dbReference type="EMBL" id="RDD63890.1"/>
    </source>
</evidence>
<dbReference type="InterPro" id="IPR015424">
    <property type="entry name" value="PyrdxlP-dep_Trfase"/>
</dbReference>
<comment type="catalytic activity">
    <reaction evidence="5">
        <text>L,L-cystathionine + H2O = L-homocysteine + pyruvate + NH4(+)</text>
        <dbReference type="Rhea" id="RHEA:13965"/>
        <dbReference type="ChEBI" id="CHEBI:15361"/>
        <dbReference type="ChEBI" id="CHEBI:15377"/>
        <dbReference type="ChEBI" id="CHEBI:28938"/>
        <dbReference type="ChEBI" id="CHEBI:58161"/>
        <dbReference type="ChEBI" id="CHEBI:58199"/>
    </reaction>
</comment>
<dbReference type="InterPro" id="IPR000277">
    <property type="entry name" value="Cys/Met-Metab_PyrdxlP-dep_enz"/>
</dbReference>
<comment type="cofactor">
    <cofactor evidence="1 7">
        <name>pyridoxal 5'-phosphate</name>
        <dbReference type="ChEBI" id="CHEBI:597326"/>
    </cofactor>
</comment>
<dbReference type="NCBIfam" id="TIGR01324">
    <property type="entry name" value="cysta_beta_ly_B"/>
    <property type="match status" value="1"/>
</dbReference>
<evidence type="ECO:0000256" key="4">
    <source>
        <dbReference type="ARBA" id="ARBA00023239"/>
    </source>
</evidence>
<evidence type="ECO:0000313" key="9">
    <source>
        <dbReference type="Proteomes" id="UP000253941"/>
    </source>
</evidence>
<dbReference type="PANTHER" id="PTHR43500">
    <property type="entry name" value="CYSTATHIONINE BETA-LYASE-RELATED"/>
    <property type="match status" value="1"/>
</dbReference>
<evidence type="ECO:0000256" key="7">
    <source>
        <dbReference type="RuleBase" id="RU362118"/>
    </source>
</evidence>
<protein>
    <submittedName>
        <fullName evidence="8">Cystathionine beta-lyase</fullName>
        <ecNumber evidence="8">4.4.1.8</ecNumber>
    </submittedName>
</protein>
<evidence type="ECO:0000256" key="1">
    <source>
        <dbReference type="ARBA" id="ARBA00001933"/>
    </source>
</evidence>